<dbReference type="InterPro" id="IPR003591">
    <property type="entry name" value="Leu-rich_rpt_typical-subtyp"/>
</dbReference>
<keyword evidence="4" id="KW-0433">Leucine-rich repeat</keyword>
<dbReference type="PRINTS" id="PR00019">
    <property type="entry name" value="LEURICHRPT"/>
</dbReference>
<evidence type="ECO:0000256" key="11">
    <source>
        <dbReference type="ARBA" id="ARBA00023180"/>
    </source>
</evidence>
<keyword evidence="6 13" id="KW-0732">Signal</keyword>
<dbReference type="PANTHER" id="PTHR48052">
    <property type="entry name" value="UNNAMED PRODUCT"/>
    <property type="match status" value="1"/>
</dbReference>
<keyword evidence="16" id="KW-1185">Reference proteome</keyword>
<dbReference type="AlphaFoldDB" id="A0A8B8N8P2"/>
<evidence type="ECO:0000256" key="3">
    <source>
        <dbReference type="ARBA" id="ARBA00022475"/>
    </source>
</evidence>
<dbReference type="SUPFAM" id="SSF52058">
    <property type="entry name" value="L domain-like"/>
    <property type="match status" value="2"/>
</dbReference>
<dbReference type="InterPro" id="IPR055414">
    <property type="entry name" value="LRR_R13L4/SHOC2-like"/>
</dbReference>
<evidence type="ECO:0000256" key="10">
    <source>
        <dbReference type="ARBA" id="ARBA00023170"/>
    </source>
</evidence>
<dbReference type="SMART" id="SM00369">
    <property type="entry name" value="LRR_TYP"/>
    <property type="match status" value="9"/>
</dbReference>
<dbReference type="Gene3D" id="3.80.10.10">
    <property type="entry name" value="Ribonuclease Inhibitor"/>
    <property type="match status" value="5"/>
</dbReference>
<dbReference type="GeneID" id="115732292"/>
<evidence type="ECO:0000256" key="12">
    <source>
        <dbReference type="SAM" id="Phobius"/>
    </source>
</evidence>
<dbReference type="Pfam" id="PF08263">
    <property type="entry name" value="LRRNT_2"/>
    <property type="match status" value="1"/>
</dbReference>
<keyword evidence="7" id="KW-0677">Repeat</keyword>
<dbReference type="SMART" id="SM00365">
    <property type="entry name" value="LRR_SD22"/>
    <property type="match status" value="5"/>
</dbReference>
<feature type="chain" id="PRO_5045784330" evidence="13">
    <location>
        <begin position="26"/>
        <end position="1054"/>
    </location>
</feature>
<comment type="similarity">
    <text evidence="2">Belongs to the RLP family.</text>
</comment>
<reference evidence="17" key="1">
    <citation type="submission" date="2025-08" db="UniProtKB">
        <authorList>
            <consortium name="RefSeq"/>
        </authorList>
    </citation>
    <scope>IDENTIFICATION</scope>
    <source>
        <tissue evidence="17">Leaf</tissue>
    </source>
</reference>
<proteinExistence type="inferred from homology"/>
<feature type="domain" description="Disease resistance R13L4/SHOC-2-like LRR" evidence="15">
    <location>
        <begin position="92"/>
        <end position="264"/>
    </location>
</feature>
<keyword evidence="11" id="KW-0325">Glycoprotein</keyword>
<feature type="signal peptide" evidence="13">
    <location>
        <begin position="1"/>
        <end position="25"/>
    </location>
</feature>
<dbReference type="Proteomes" id="UP000827889">
    <property type="component" value="Chromosome 7"/>
</dbReference>
<keyword evidence="9 12" id="KW-0472">Membrane</keyword>
<dbReference type="InterPro" id="IPR032675">
    <property type="entry name" value="LRR_dom_sf"/>
</dbReference>
<accession>A0A8B8N8P2</accession>
<keyword evidence="8 12" id="KW-1133">Transmembrane helix</keyword>
<evidence type="ECO:0000313" key="16">
    <source>
        <dbReference type="Proteomes" id="UP000827889"/>
    </source>
</evidence>
<dbReference type="GO" id="GO:0005886">
    <property type="term" value="C:plasma membrane"/>
    <property type="evidence" value="ECO:0007669"/>
    <property type="project" value="UniProtKB-SubCell"/>
</dbReference>
<feature type="transmembrane region" description="Helical" evidence="12">
    <location>
        <begin position="997"/>
        <end position="1021"/>
    </location>
</feature>
<dbReference type="InterPro" id="IPR001611">
    <property type="entry name" value="Leu-rich_rpt"/>
</dbReference>
<dbReference type="Pfam" id="PF00560">
    <property type="entry name" value="LRR_1"/>
    <property type="match status" value="5"/>
</dbReference>
<dbReference type="KEGG" id="rarg:115732292"/>
<gene>
    <name evidence="17" type="primary">LOC115732292</name>
</gene>
<evidence type="ECO:0000256" key="4">
    <source>
        <dbReference type="ARBA" id="ARBA00022614"/>
    </source>
</evidence>
<keyword evidence="3" id="KW-1003">Cell membrane</keyword>
<dbReference type="Pfam" id="PF13855">
    <property type="entry name" value="LRR_8"/>
    <property type="match status" value="1"/>
</dbReference>
<evidence type="ECO:0000256" key="7">
    <source>
        <dbReference type="ARBA" id="ARBA00022737"/>
    </source>
</evidence>
<name>A0A8B8N8P2_9MYRT</name>
<dbReference type="PANTHER" id="PTHR48052:SF8">
    <property type="entry name" value="LRR RECEPTOR-LIKE SERINE_THREONINE-PROTEIN KINASE FLS2"/>
    <property type="match status" value="1"/>
</dbReference>
<evidence type="ECO:0000256" key="1">
    <source>
        <dbReference type="ARBA" id="ARBA00004251"/>
    </source>
</evidence>
<evidence type="ECO:0000259" key="15">
    <source>
        <dbReference type="Pfam" id="PF23598"/>
    </source>
</evidence>
<evidence type="ECO:0000256" key="13">
    <source>
        <dbReference type="SAM" id="SignalP"/>
    </source>
</evidence>
<keyword evidence="5 12" id="KW-0812">Transmembrane</keyword>
<dbReference type="Pfam" id="PF23598">
    <property type="entry name" value="LRR_14"/>
    <property type="match status" value="1"/>
</dbReference>
<keyword evidence="10" id="KW-0675">Receptor</keyword>
<dbReference type="InterPro" id="IPR013210">
    <property type="entry name" value="LRR_N_plant-typ"/>
</dbReference>
<evidence type="ECO:0000256" key="9">
    <source>
        <dbReference type="ARBA" id="ARBA00023136"/>
    </source>
</evidence>
<evidence type="ECO:0000256" key="8">
    <source>
        <dbReference type="ARBA" id="ARBA00022989"/>
    </source>
</evidence>
<evidence type="ECO:0000313" key="17">
    <source>
        <dbReference type="RefSeq" id="XP_030518791.2"/>
    </source>
</evidence>
<protein>
    <submittedName>
        <fullName evidence="17">Receptor-like protein 7</fullName>
    </submittedName>
</protein>
<evidence type="ECO:0000256" key="5">
    <source>
        <dbReference type="ARBA" id="ARBA00022692"/>
    </source>
</evidence>
<feature type="domain" description="Leucine-rich repeat-containing N-terminal plant-type" evidence="14">
    <location>
        <begin position="39"/>
        <end position="84"/>
    </location>
</feature>
<sequence length="1054" mass="117390">MAPSSCFYMSIHLLFLYSSSQLISAHNLSPSAKALCPEDEMSALLLFKDRYEIANVSIGPLAHPKTLSWNNSRDCCSWDGIECDENTGHVIVLDLGSSFLYGPIDNNSTLFQLAHLEKLNLSNNHFNYSQIPSRVGELSRLTHLDLSASVYSRQVPSEIFKLTRLVYLDLCCNLHPNTSTNLLEMKAPGLRSLAQNLTSLEELLLGHVNMSSEVPNTLANLSSLRRLNMDACKLHGVFPSAVFNLPKLRHLGVGSNKALTGRLPDFNSTSPLEELRLPVTSFSGELPASIGNLHSLQILNLNSWSLPAMVEILPFSSYLYVSGCQFSGSLPASIGNLPSLTYLDIGGCKFSGSIPASFANLSNLEYLDVNMNPFTAQSISSLSWVWKNKKLTTLILEKINLYGKIPPSIGNLSQLVELSFVHNQLSGAIPSQLMNLTQLTSLYLRINQLSGSIPSWLMNMTGLAVLDLAANKFHGEIPSSISQLQNLQFLVVVENNLSGTVELDNFLKLKQLKVLILSFNRLSCRTSSGNVNLPQLFVLGLAACNLSEFPAFLQNQERMNFLDLSDNNIRGEVPFWVSNGSFNYLEYLNLSHNFLTGLHQYYPIFPLSMHRLDLSHNMLKGPPPEAPPYVMYYIVSNNSLTGALPPWICNLRTAITLDLSSNDLTGELPVCLGNIGKSLMILNLKGNHFNGSIPELLVRGMQLTMLDLSGNQLQGKLPRSLANCTMLEFINFANNFIVDTFPSWLGSLPELHVLILRSNKFHGDIERSQSSPMFLKLRILDLSINAFVGKLPVEFFQSWNASKSEMGNFTYMQRNLRPTSYLVFTDYGSYDFSMTVIYKGLELYYPKISEVFQVIDLSSNFFEGEIPSAIGDLKGMQGLNLSNNFLSGHIPSSLGNLTALESLDLSRNKLSGQIPEKLTELGFLSFLNVSYNNLTGSVPRGKQFDTFSNDSFEGNSGLCGEFIYRKCQDSWDKSGQPSTHPEEDRGSPIELDWKIVFMGYGSGLVIGVVIGNAFISWKHVWFEGNARRRRRPSQRQHRLGRNSWSSKFFNLCRD</sequence>
<organism evidence="16 17">
    <name type="scientific">Rhodamnia argentea</name>
    <dbReference type="NCBI Taxonomy" id="178133"/>
    <lineage>
        <taxon>Eukaryota</taxon>
        <taxon>Viridiplantae</taxon>
        <taxon>Streptophyta</taxon>
        <taxon>Embryophyta</taxon>
        <taxon>Tracheophyta</taxon>
        <taxon>Spermatophyta</taxon>
        <taxon>Magnoliopsida</taxon>
        <taxon>eudicotyledons</taxon>
        <taxon>Gunneridae</taxon>
        <taxon>Pentapetalae</taxon>
        <taxon>rosids</taxon>
        <taxon>malvids</taxon>
        <taxon>Myrtales</taxon>
        <taxon>Myrtaceae</taxon>
        <taxon>Myrtoideae</taxon>
        <taxon>Myrteae</taxon>
        <taxon>Australasian group</taxon>
        <taxon>Rhodamnia</taxon>
    </lineage>
</organism>
<evidence type="ECO:0000259" key="14">
    <source>
        <dbReference type="Pfam" id="PF08263"/>
    </source>
</evidence>
<evidence type="ECO:0000256" key="6">
    <source>
        <dbReference type="ARBA" id="ARBA00022729"/>
    </source>
</evidence>
<comment type="subcellular location">
    <subcellularLocation>
        <location evidence="1">Cell membrane</location>
        <topology evidence="1">Single-pass type I membrane protein</topology>
    </subcellularLocation>
</comment>
<evidence type="ECO:0000256" key="2">
    <source>
        <dbReference type="ARBA" id="ARBA00009592"/>
    </source>
</evidence>
<dbReference type="SUPFAM" id="SSF52075">
    <property type="entry name" value="Outer arm dynein light chain 1"/>
    <property type="match status" value="1"/>
</dbReference>
<dbReference type="RefSeq" id="XP_030518791.2">
    <property type="nucleotide sequence ID" value="XM_030662931.2"/>
</dbReference>
<dbReference type="SUPFAM" id="SSF52047">
    <property type="entry name" value="RNI-like"/>
    <property type="match status" value="1"/>
</dbReference>